<reference evidence="2 3" key="1">
    <citation type="submission" date="2013-08" db="EMBL/GenBank/DDBJ databases">
        <authorList>
            <person name="Weinstock G."/>
            <person name="Sodergren E."/>
            <person name="Wylie T."/>
            <person name="Fulton L."/>
            <person name="Fulton R."/>
            <person name="Fronick C."/>
            <person name="O'Laughlin M."/>
            <person name="Godfrey J."/>
            <person name="Miner T."/>
            <person name="Herter B."/>
            <person name="Appelbaum E."/>
            <person name="Cordes M."/>
            <person name="Lek S."/>
            <person name="Wollam A."/>
            <person name="Pepin K.H."/>
            <person name="Palsikar V.B."/>
            <person name="Mitreva M."/>
            <person name="Wilson R.K."/>
        </authorList>
    </citation>
    <scope>NUCLEOTIDE SEQUENCE [LARGE SCALE GENOMIC DNA]</scope>
    <source>
        <strain evidence="2 3">F0542</strain>
    </source>
</reference>
<dbReference type="AlphaFoldDB" id="U1QLX5"/>
<gene>
    <name evidence="2" type="ORF">HMPREF1979_02227</name>
</gene>
<dbReference type="Proteomes" id="UP000016536">
    <property type="component" value="Unassembled WGS sequence"/>
</dbReference>
<dbReference type="HOGENOM" id="CLU_2327567_0_0_11"/>
<proteinExistence type="predicted"/>
<evidence type="ECO:0000313" key="3">
    <source>
        <dbReference type="Proteomes" id="UP000016536"/>
    </source>
</evidence>
<dbReference type="EMBL" id="AWSE01000137">
    <property type="protein sequence ID" value="ERH22774.1"/>
    <property type="molecule type" value="Genomic_DNA"/>
</dbReference>
<comment type="caution">
    <text evidence="2">The sequence shown here is derived from an EMBL/GenBank/DDBJ whole genome shotgun (WGS) entry which is preliminary data.</text>
</comment>
<evidence type="ECO:0000256" key="1">
    <source>
        <dbReference type="SAM" id="MobiDB-lite"/>
    </source>
</evidence>
<name>U1QLX5_9ACTO</name>
<accession>U1QLX5</accession>
<sequence>MPLASGFLEAPSFCVLGLLVPPGVAALLAPAPLAEDCAPLVAGRGSLARGLEGRAAEPEEGCGPDDSPAPFPVGLGMRGEACPDFCPEVGLEPATDWDLAELAELAGDDEDEPAVPC</sequence>
<organism evidence="2 3">
    <name type="scientific">Actinomyces johnsonii F0542</name>
    <dbReference type="NCBI Taxonomy" id="1321818"/>
    <lineage>
        <taxon>Bacteria</taxon>
        <taxon>Bacillati</taxon>
        <taxon>Actinomycetota</taxon>
        <taxon>Actinomycetes</taxon>
        <taxon>Actinomycetales</taxon>
        <taxon>Actinomycetaceae</taxon>
        <taxon>Actinomyces</taxon>
    </lineage>
</organism>
<feature type="region of interest" description="Disordered" evidence="1">
    <location>
        <begin position="51"/>
        <end position="70"/>
    </location>
</feature>
<protein>
    <submittedName>
        <fullName evidence="2">Uncharacterized protein</fullName>
    </submittedName>
</protein>
<keyword evidence="3" id="KW-1185">Reference proteome</keyword>
<evidence type="ECO:0000313" key="2">
    <source>
        <dbReference type="EMBL" id="ERH22774.1"/>
    </source>
</evidence>